<feature type="domain" description="Pseudouridine synthase RsuA/RluA-like" evidence="2">
    <location>
        <begin position="10"/>
        <end position="152"/>
    </location>
</feature>
<dbReference type="AlphaFoldDB" id="A0A432VUT7"/>
<dbReference type="GO" id="GO:0003723">
    <property type="term" value="F:RNA binding"/>
    <property type="evidence" value="ECO:0007669"/>
    <property type="project" value="InterPro"/>
</dbReference>
<dbReference type="InterPro" id="IPR050188">
    <property type="entry name" value="RluA_PseudoU_synthase"/>
</dbReference>
<evidence type="ECO:0000259" key="2">
    <source>
        <dbReference type="Pfam" id="PF00849"/>
    </source>
</evidence>
<dbReference type="PANTHER" id="PTHR21600">
    <property type="entry name" value="MITOCHONDRIAL RNA PSEUDOURIDINE SYNTHASE"/>
    <property type="match status" value="1"/>
</dbReference>
<dbReference type="GO" id="GO:0000455">
    <property type="term" value="P:enzyme-directed rRNA pseudouridine synthesis"/>
    <property type="evidence" value="ECO:0007669"/>
    <property type="project" value="TreeGrafter"/>
</dbReference>
<dbReference type="CDD" id="cd02869">
    <property type="entry name" value="PseudoU_synth_RluA_like"/>
    <property type="match status" value="1"/>
</dbReference>
<organism evidence="3 4">
    <name type="scientific">Aliidiomarina haloalkalitolerans</name>
    <dbReference type="NCBI Taxonomy" id="859059"/>
    <lineage>
        <taxon>Bacteria</taxon>
        <taxon>Pseudomonadati</taxon>
        <taxon>Pseudomonadota</taxon>
        <taxon>Gammaproteobacteria</taxon>
        <taxon>Alteromonadales</taxon>
        <taxon>Idiomarinaceae</taxon>
        <taxon>Aliidiomarina</taxon>
    </lineage>
</organism>
<dbReference type="GO" id="GO:0140098">
    <property type="term" value="F:catalytic activity, acting on RNA"/>
    <property type="evidence" value="ECO:0007669"/>
    <property type="project" value="UniProtKB-ARBA"/>
</dbReference>
<name>A0A432VUT7_9GAMM</name>
<sequence>MLKILETHADFYVVHKSSGLGMHCDGEELGVVTLLEQQTGESLYPVHRLDKDTSGLLIIARHKDAAREFGRLFEAHAIDKYYVAIGGNKPKKKQGLIQGDMVKSRNGNWMLTTSLKQPASTQFFSFGTGLGYRLYLLRPLSGKTHQLRVALKSLSAPIMGDTRYGGEPAPRLMLHAMTLRFIWQGEQLTFFLLPGEEDGFMPCHWDEFPAFLQPWAQPWPQVKSKA</sequence>
<protein>
    <submittedName>
        <fullName evidence="3">RNA pseudouridine synthase</fullName>
    </submittedName>
</protein>
<dbReference type="Proteomes" id="UP000288212">
    <property type="component" value="Unassembled WGS sequence"/>
</dbReference>
<accession>A0A432VUT7</accession>
<dbReference type="PANTHER" id="PTHR21600:SF87">
    <property type="entry name" value="RNA PSEUDOURIDYLATE SYNTHASE DOMAIN-CONTAINING PROTEIN 1"/>
    <property type="match status" value="1"/>
</dbReference>
<dbReference type="InterPro" id="IPR006145">
    <property type="entry name" value="PsdUridine_synth_RsuA/RluA"/>
</dbReference>
<proteinExistence type="inferred from homology"/>
<evidence type="ECO:0000256" key="1">
    <source>
        <dbReference type="ARBA" id="ARBA00010876"/>
    </source>
</evidence>
<dbReference type="GO" id="GO:0009982">
    <property type="term" value="F:pseudouridine synthase activity"/>
    <property type="evidence" value="ECO:0007669"/>
    <property type="project" value="InterPro"/>
</dbReference>
<comment type="caution">
    <text evidence="3">The sequence shown here is derived from an EMBL/GenBank/DDBJ whole genome shotgun (WGS) entry which is preliminary data.</text>
</comment>
<dbReference type="Gene3D" id="3.30.2350.10">
    <property type="entry name" value="Pseudouridine synthase"/>
    <property type="match status" value="1"/>
</dbReference>
<comment type="similarity">
    <text evidence="1">Belongs to the pseudouridine synthase RluA family.</text>
</comment>
<reference evidence="3 4" key="1">
    <citation type="journal article" date="2011" name="Front. Microbiol.">
        <title>Genomic signatures of strain selection and enhancement in Bacillus atrophaeus var. globigii, a historical biowarfare simulant.</title>
        <authorList>
            <person name="Gibbons H.S."/>
            <person name="Broomall S.M."/>
            <person name="McNew L.A."/>
            <person name="Daligault H."/>
            <person name="Chapman C."/>
            <person name="Bruce D."/>
            <person name="Karavis M."/>
            <person name="Krepps M."/>
            <person name="McGregor P.A."/>
            <person name="Hong C."/>
            <person name="Park K.H."/>
            <person name="Akmal A."/>
            <person name="Feldman A."/>
            <person name="Lin J.S."/>
            <person name="Chang W.E."/>
            <person name="Higgs B.W."/>
            <person name="Demirev P."/>
            <person name="Lindquist J."/>
            <person name="Liem A."/>
            <person name="Fochler E."/>
            <person name="Read T.D."/>
            <person name="Tapia R."/>
            <person name="Johnson S."/>
            <person name="Bishop-Lilly K.A."/>
            <person name="Detter C."/>
            <person name="Han C."/>
            <person name="Sozhamannan S."/>
            <person name="Rosenzweig C.N."/>
            <person name="Skowronski E.W."/>
        </authorList>
    </citation>
    <scope>NUCLEOTIDE SEQUENCE [LARGE SCALE GENOMIC DNA]</scope>
    <source>
        <strain evidence="3 4">AK5</strain>
    </source>
</reference>
<keyword evidence="4" id="KW-1185">Reference proteome</keyword>
<dbReference type="OrthoDB" id="9807829at2"/>
<evidence type="ECO:0000313" key="4">
    <source>
        <dbReference type="Proteomes" id="UP000288212"/>
    </source>
</evidence>
<dbReference type="EMBL" id="PIPI01000003">
    <property type="protein sequence ID" value="RUO20211.1"/>
    <property type="molecule type" value="Genomic_DNA"/>
</dbReference>
<dbReference type="RefSeq" id="WP_126792235.1">
    <property type="nucleotide sequence ID" value="NZ_PIPI01000003.1"/>
</dbReference>
<dbReference type="PROSITE" id="PS01129">
    <property type="entry name" value="PSI_RLU"/>
    <property type="match status" value="1"/>
</dbReference>
<dbReference type="SUPFAM" id="SSF55120">
    <property type="entry name" value="Pseudouridine synthase"/>
    <property type="match status" value="1"/>
</dbReference>
<evidence type="ECO:0000313" key="3">
    <source>
        <dbReference type="EMBL" id="RUO20211.1"/>
    </source>
</evidence>
<dbReference type="InterPro" id="IPR020103">
    <property type="entry name" value="PsdUridine_synth_cat_dom_sf"/>
</dbReference>
<dbReference type="InterPro" id="IPR006224">
    <property type="entry name" value="PsdUridine_synth_RluA-like_CS"/>
</dbReference>
<gene>
    <name evidence="3" type="ORF">CWE06_06180</name>
</gene>
<dbReference type="Pfam" id="PF00849">
    <property type="entry name" value="PseudoU_synth_2"/>
    <property type="match status" value="1"/>
</dbReference>